<proteinExistence type="predicted"/>
<sequence length="747" mass="82573">MARASAVNPMAFDRIKAATHGVKPGDVGSFQPTEERVIVPFKSDARQLTLGPNFPSAPKNLKKYISLLNPESPYYKYENPFKFENWERLRVWPWSDKPKIQKAFVQWYHQLEPEYADTWRMAGIYDLLKFCTIGLGESRDLVEAVLGFWSGCSNVFYFLWGPMTPTLLDVCVITGLPAVADVAVDGNVTDDDAAAATVCVSWEIVSNDCGLVSCCWHNPGAPFCGPIWLLHFWLYMYFPSLKLEGIYPVESDEPLWLGVHQYNAPNYDTTQVFKTVFESNPSIEASVQQLSHDWWHKSFGEVCHAEAESGKWVNHGKFSLASIWSHLLSARDLFYGCKSAQSQNVVADMQAEYYPANNVARQFGFAQSVPHFDVSCWNTGRLGRERLAMSQYTTHRELMDLRGRSVATIPFSFCFNATPGFADWWYELSIDMYGSGYEAIKTSFGISKFAKYKSIGGVAETEKKGKRKSGAAAKTGGQSSKKSTATAAVRAKTSTGKDVPTSTPRSKRLIGRKRSASEVSNKENPVSVSESEEEEAESLGSEKGSAAVAEDQAAQKIVLETGGARSKKVMKTASLSAPTASGKKAPPSLESLKARLERTKAAAYVRTEQTSSVPEMPLVVALQQITEMFPLSVEEVYSERYDQLSRLLAIIQNSITEGNMAAAIRLEKNKLLSEQLIEQVGQLETNIKEAIVAELKAKEELEKAQAKPKQLEAELSGVVADTDVALDGYGRMTTVVNQLLPTQVPGC</sequence>
<evidence type="ECO:0000256" key="1">
    <source>
        <dbReference type="SAM" id="Coils"/>
    </source>
</evidence>
<evidence type="ECO:0000313" key="4">
    <source>
        <dbReference type="Proteomes" id="UP001161247"/>
    </source>
</evidence>
<feature type="compositionally biased region" description="Low complexity" evidence="2">
    <location>
        <begin position="517"/>
        <end position="529"/>
    </location>
</feature>
<feature type="compositionally biased region" description="Basic residues" evidence="2">
    <location>
        <begin position="505"/>
        <end position="514"/>
    </location>
</feature>
<gene>
    <name evidence="3" type="ORF">OLC1_LOCUS5964</name>
</gene>
<dbReference type="EMBL" id="OX459119">
    <property type="protein sequence ID" value="CAI9094877.1"/>
    <property type="molecule type" value="Genomic_DNA"/>
</dbReference>
<dbReference type="Proteomes" id="UP001161247">
    <property type="component" value="Chromosome 2"/>
</dbReference>
<accession>A0AAV1CK83</accession>
<dbReference type="PANTHER" id="PTHR46033:SF1">
    <property type="entry name" value="PROTEIN MAIN-LIKE 2"/>
    <property type="match status" value="1"/>
</dbReference>
<protein>
    <submittedName>
        <fullName evidence="3">OLC1v1030701C1</fullName>
    </submittedName>
</protein>
<reference evidence="3" key="1">
    <citation type="submission" date="2023-03" db="EMBL/GenBank/DDBJ databases">
        <authorList>
            <person name="Julca I."/>
        </authorList>
    </citation>
    <scope>NUCLEOTIDE SEQUENCE</scope>
</reference>
<evidence type="ECO:0000256" key="2">
    <source>
        <dbReference type="SAM" id="MobiDB-lite"/>
    </source>
</evidence>
<dbReference type="PANTHER" id="PTHR46033">
    <property type="entry name" value="PROTEIN MAIN-LIKE 2"/>
    <property type="match status" value="1"/>
</dbReference>
<feature type="compositionally biased region" description="Polar residues" evidence="2">
    <location>
        <begin position="478"/>
        <end position="504"/>
    </location>
</feature>
<organism evidence="3 4">
    <name type="scientific">Oldenlandia corymbosa var. corymbosa</name>
    <dbReference type="NCBI Taxonomy" id="529605"/>
    <lineage>
        <taxon>Eukaryota</taxon>
        <taxon>Viridiplantae</taxon>
        <taxon>Streptophyta</taxon>
        <taxon>Embryophyta</taxon>
        <taxon>Tracheophyta</taxon>
        <taxon>Spermatophyta</taxon>
        <taxon>Magnoliopsida</taxon>
        <taxon>eudicotyledons</taxon>
        <taxon>Gunneridae</taxon>
        <taxon>Pentapetalae</taxon>
        <taxon>asterids</taxon>
        <taxon>lamiids</taxon>
        <taxon>Gentianales</taxon>
        <taxon>Rubiaceae</taxon>
        <taxon>Rubioideae</taxon>
        <taxon>Spermacoceae</taxon>
        <taxon>Hedyotis-Oldenlandia complex</taxon>
        <taxon>Oldenlandia</taxon>
    </lineage>
</organism>
<feature type="region of interest" description="Disordered" evidence="2">
    <location>
        <begin position="460"/>
        <end position="548"/>
    </location>
</feature>
<dbReference type="AlphaFoldDB" id="A0AAV1CK83"/>
<dbReference type="InterPro" id="IPR044824">
    <property type="entry name" value="MAIN-like"/>
</dbReference>
<name>A0AAV1CK83_OLDCO</name>
<feature type="coiled-coil region" evidence="1">
    <location>
        <begin position="687"/>
        <end position="714"/>
    </location>
</feature>
<keyword evidence="4" id="KW-1185">Reference proteome</keyword>
<feature type="region of interest" description="Disordered" evidence="2">
    <location>
        <begin position="567"/>
        <end position="587"/>
    </location>
</feature>
<evidence type="ECO:0000313" key="3">
    <source>
        <dbReference type="EMBL" id="CAI9094877.1"/>
    </source>
</evidence>
<keyword evidence="1" id="KW-0175">Coiled coil</keyword>
<dbReference type="GO" id="GO:0010073">
    <property type="term" value="P:meristem maintenance"/>
    <property type="evidence" value="ECO:0007669"/>
    <property type="project" value="InterPro"/>
</dbReference>